<proteinExistence type="predicted"/>
<evidence type="ECO:0000259" key="2">
    <source>
        <dbReference type="Pfam" id="PF00561"/>
    </source>
</evidence>
<dbReference type="Proteomes" id="UP001595722">
    <property type="component" value="Unassembled WGS sequence"/>
</dbReference>
<dbReference type="EMBL" id="JBHRYB010000014">
    <property type="protein sequence ID" value="MFC3681304.1"/>
    <property type="molecule type" value="Genomic_DNA"/>
</dbReference>
<evidence type="ECO:0000313" key="3">
    <source>
        <dbReference type="EMBL" id="MFC3681304.1"/>
    </source>
</evidence>
<name>A0ABV7VVR6_9GAMM</name>
<feature type="domain" description="AB hydrolase-1" evidence="2">
    <location>
        <begin position="87"/>
        <end position="315"/>
    </location>
</feature>
<dbReference type="InterPro" id="IPR050266">
    <property type="entry name" value="AB_hydrolase_sf"/>
</dbReference>
<comment type="caution">
    <text evidence="3">The sequence shown here is derived from an EMBL/GenBank/DDBJ whole genome shotgun (WGS) entry which is preliminary data.</text>
</comment>
<reference evidence="4" key="1">
    <citation type="journal article" date="2019" name="Int. J. Syst. Evol. Microbiol.">
        <title>The Global Catalogue of Microorganisms (GCM) 10K type strain sequencing project: providing services to taxonomists for standard genome sequencing and annotation.</title>
        <authorList>
            <consortium name="The Broad Institute Genomics Platform"/>
            <consortium name="The Broad Institute Genome Sequencing Center for Infectious Disease"/>
            <person name="Wu L."/>
            <person name="Ma J."/>
        </authorList>
    </citation>
    <scope>NUCLEOTIDE SEQUENCE [LARGE SCALE GENOMIC DNA]</scope>
    <source>
        <strain evidence="4">KCTC 42424</strain>
    </source>
</reference>
<evidence type="ECO:0000313" key="4">
    <source>
        <dbReference type="Proteomes" id="UP001595722"/>
    </source>
</evidence>
<dbReference type="RefSeq" id="WP_376867634.1">
    <property type="nucleotide sequence ID" value="NZ_JBHRYB010000014.1"/>
</dbReference>
<keyword evidence="4" id="KW-1185">Reference proteome</keyword>
<dbReference type="PANTHER" id="PTHR43798">
    <property type="entry name" value="MONOACYLGLYCEROL LIPASE"/>
    <property type="match status" value="1"/>
</dbReference>
<gene>
    <name evidence="3" type="ORF">ACFOMG_14460</name>
</gene>
<dbReference type="InterPro" id="IPR029058">
    <property type="entry name" value="AB_hydrolase_fold"/>
</dbReference>
<organism evidence="3 4">
    <name type="scientific">Bacterioplanoides pacificum</name>
    <dbReference type="NCBI Taxonomy" id="1171596"/>
    <lineage>
        <taxon>Bacteria</taxon>
        <taxon>Pseudomonadati</taxon>
        <taxon>Pseudomonadota</taxon>
        <taxon>Gammaproteobacteria</taxon>
        <taxon>Oceanospirillales</taxon>
        <taxon>Oceanospirillaceae</taxon>
        <taxon>Bacterioplanoides</taxon>
    </lineage>
</organism>
<feature type="compositionally biased region" description="Low complexity" evidence="1">
    <location>
        <begin position="61"/>
        <end position="82"/>
    </location>
</feature>
<dbReference type="PRINTS" id="PR00111">
    <property type="entry name" value="ABHYDROLASE"/>
</dbReference>
<dbReference type="SUPFAM" id="SSF53474">
    <property type="entry name" value="alpha/beta-Hydrolases"/>
    <property type="match status" value="1"/>
</dbReference>
<dbReference type="Gene3D" id="3.40.50.1820">
    <property type="entry name" value="alpha/beta hydrolase"/>
    <property type="match status" value="1"/>
</dbReference>
<protein>
    <submittedName>
        <fullName evidence="3">Alpha/beta fold hydrolase</fullName>
    </submittedName>
</protein>
<dbReference type="InterPro" id="IPR000073">
    <property type="entry name" value="AB_hydrolase_1"/>
</dbReference>
<dbReference type="Pfam" id="PF00561">
    <property type="entry name" value="Abhydrolase_1"/>
    <property type="match status" value="1"/>
</dbReference>
<feature type="region of interest" description="Disordered" evidence="1">
    <location>
        <begin position="61"/>
        <end position="85"/>
    </location>
</feature>
<evidence type="ECO:0000256" key="1">
    <source>
        <dbReference type="SAM" id="MobiDB-lite"/>
    </source>
</evidence>
<sequence length="333" mass="37749">MKKTTLLFSALLLALTFGLIRGQYAQFGHWIYSHATDLEASLYGFEQQTIDIGEMSLALYNNQPTTNNQPQNNNQPTNNKQQQSDRPVIVMLHGYSADKDVWPRFARHLSDDYHIIIPDMAGHGDSPFDPGWDYSMPAQANRLALLLDRLGIRQVHIIGNSMGGFLSATFAIHYPHRVLSATMIDPAGVVAPELSDMARMLARGDNPFLIHNRTEFDDFYAMTMEQPPFLPDIVLEAVGQSYIERRHQLEKIFADFHASDYLDQQLHRLTAPALLWWGDKDRLLHVSSVAVWQQGVNNLQVEIWPGIGHMPMVEQPAEAADKYRHFLTTLAAE</sequence>
<dbReference type="PANTHER" id="PTHR43798:SF5">
    <property type="entry name" value="MONOACYLGLYCEROL LIPASE ABHD6"/>
    <property type="match status" value="1"/>
</dbReference>
<dbReference type="GO" id="GO:0016787">
    <property type="term" value="F:hydrolase activity"/>
    <property type="evidence" value="ECO:0007669"/>
    <property type="project" value="UniProtKB-KW"/>
</dbReference>
<keyword evidence="3" id="KW-0378">Hydrolase</keyword>
<accession>A0ABV7VVR6</accession>